<accession>A0AB40BVE5</accession>
<keyword evidence="1" id="KW-1185">Reference proteome</keyword>
<proteinExistence type="predicted"/>
<dbReference type="Proteomes" id="UP001515500">
    <property type="component" value="Chromosome 8"/>
</dbReference>
<dbReference type="GeneID" id="120267471"/>
<gene>
    <name evidence="2" type="primary">LOC120267471</name>
</gene>
<evidence type="ECO:0000313" key="1">
    <source>
        <dbReference type="Proteomes" id="UP001515500"/>
    </source>
</evidence>
<sequence>MAESSGSDPREADPDPETLFARRCCCCVWVPWPSSRSHPPPSASAEWWERIGVSDSSCAATTPNRWWAKPFLKVREWSEIVAGPRWKTFIRRFRRSSRIGRTVSRFQYDPLSYALNFDDGVGQDDDGQEEDAGIRNFSARFASAAAAAAAVDHDQTRGGI</sequence>
<dbReference type="RefSeq" id="XP_039131079.1">
    <property type="nucleotide sequence ID" value="XM_039275145.1"/>
</dbReference>
<dbReference type="PANTHER" id="PTHR47076">
    <property type="entry name" value="NHL DOMAIN PROTEIN"/>
    <property type="match status" value="1"/>
</dbReference>
<dbReference type="AlphaFoldDB" id="A0AB40BVE5"/>
<reference evidence="2" key="1">
    <citation type="submission" date="2025-08" db="UniProtKB">
        <authorList>
            <consortium name="RefSeq"/>
        </authorList>
    </citation>
    <scope>IDENTIFICATION</scope>
</reference>
<organism evidence="1 2">
    <name type="scientific">Dioscorea cayennensis subsp. rotundata</name>
    <name type="common">White Guinea yam</name>
    <name type="synonym">Dioscorea rotundata</name>
    <dbReference type="NCBI Taxonomy" id="55577"/>
    <lineage>
        <taxon>Eukaryota</taxon>
        <taxon>Viridiplantae</taxon>
        <taxon>Streptophyta</taxon>
        <taxon>Embryophyta</taxon>
        <taxon>Tracheophyta</taxon>
        <taxon>Spermatophyta</taxon>
        <taxon>Magnoliopsida</taxon>
        <taxon>Liliopsida</taxon>
        <taxon>Dioscoreales</taxon>
        <taxon>Dioscoreaceae</taxon>
        <taxon>Dioscorea</taxon>
    </lineage>
</organism>
<name>A0AB40BVE5_DIOCR</name>
<evidence type="ECO:0000313" key="2">
    <source>
        <dbReference type="RefSeq" id="XP_039131079.1"/>
    </source>
</evidence>
<protein>
    <submittedName>
        <fullName evidence="2">Uncharacterized protein LOC120267471</fullName>
    </submittedName>
</protein>
<dbReference type="PANTHER" id="PTHR47076:SF1">
    <property type="entry name" value="NHL DOMAIN PROTEIN"/>
    <property type="match status" value="1"/>
</dbReference>